<name>A0A644WTA3_9ZZZZ</name>
<comment type="caution">
    <text evidence="1">The sequence shown here is derived from an EMBL/GenBank/DDBJ whole genome shotgun (WGS) entry which is preliminary data.</text>
</comment>
<evidence type="ECO:0008006" key="2">
    <source>
        <dbReference type="Google" id="ProtNLM"/>
    </source>
</evidence>
<accession>A0A644WTA3</accession>
<reference evidence="1" key="1">
    <citation type="submission" date="2019-08" db="EMBL/GenBank/DDBJ databases">
        <authorList>
            <person name="Kucharzyk K."/>
            <person name="Murdoch R.W."/>
            <person name="Higgins S."/>
            <person name="Loffler F."/>
        </authorList>
    </citation>
    <scope>NUCLEOTIDE SEQUENCE</scope>
</reference>
<proteinExistence type="predicted"/>
<protein>
    <recommendedName>
        <fullName evidence="2">Protein NO VEIN C-terminal domain-containing protein</fullName>
    </recommendedName>
</protein>
<gene>
    <name evidence="1" type="ORF">SDC9_53253</name>
</gene>
<sequence>MSSTSHLTQWAGQFGVAHEMTRRGYLVSFTMGNAPAVDLLCKSPAGTEFSVQVKSLKSKTFFLYQNSLLESKSNLFFVFVLVPVSEEMNFNLKPAEYFVLNRKQFAEAINEQMSVNRKREKQRGKPYAEFSPGISYSVLNKNEYCNAWINLPK</sequence>
<organism evidence="1">
    <name type="scientific">bioreactor metagenome</name>
    <dbReference type="NCBI Taxonomy" id="1076179"/>
    <lineage>
        <taxon>unclassified sequences</taxon>
        <taxon>metagenomes</taxon>
        <taxon>ecological metagenomes</taxon>
    </lineage>
</organism>
<evidence type="ECO:0000313" key="1">
    <source>
        <dbReference type="EMBL" id="MPM06949.1"/>
    </source>
</evidence>
<dbReference type="EMBL" id="VSSQ01001282">
    <property type="protein sequence ID" value="MPM06949.1"/>
    <property type="molecule type" value="Genomic_DNA"/>
</dbReference>
<dbReference type="AlphaFoldDB" id="A0A644WTA3"/>